<dbReference type="GO" id="GO:0005524">
    <property type="term" value="F:ATP binding"/>
    <property type="evidence" value="ECO:0007669"/>
    <property type="project" value="UniProtKB-KW"/>
</dbReference>
<reference evidence="5 6" key="1">
    <citation type="submission" date="2016-03" db="EMBL/GenBank/DDBJ databases">
        <authorList>
            <person name="Ploux O."/>
        </authorList>
    </citation>
    <scope>NUCLEOTIDE SEQUENCE [LARGE SCALE GENOMIC DNA]</scope>
    <source>
        <strain evidence="5 6">R0</strain>
    </source>
</reference>
<dbReference type="SMART" id="SM00382">
    <property type="entry name" value="AAA"/>
    <property type="match status" value="1"/>
</dbReference>
<dbReference type="Pfam" id="PF00005">
    <property type="entry name" value="ABC_tran"/>
    <property type="match status" value="1"/>
</dbReference>
<dbReference type="SUPFAM" id="SSF50331">
    <property type="entry name" value="MOP-like"/>
    <property type="match status" value="1"/>
</dbReference>
<dbReference type="InterPro" id="IPR015855">
    <property type="entry name" value="ABC_transpr_MalK-like"/>
</dbReference>
<dbReference type="EMBL" id="LUKE01000001">
    <property type="protein sequence ID" value="KYG66408.1"/>
    <property type="molecule type" value="Genomic_DNA"/>
</dbReference>
<keyword evidence="1" id="KW-0813">Transport</keyword>
<evidence type="ECO:0000256" key="3">
    <source>
        <dbReference type="ARBA" id="ARBA00022840"/>
    </source>
</evidence>
<sequence length="347" mass="38829">MAKIQIENCTKSFGELQILKGINLEIASGEFLVLVGPSGCGKSTLLRTLAGLETLDGGDLKVEGKSIAHLEPQDRDMAMVFQNYALYPHMNVAENMGFALKLQKKSKSEIDKSVNEIADLLQISHLLDRKPKELSGGQRQRVALGRALARQTKIILFDEPLSNLDAHLRGQMRVEIKRLHQRLKSTMIYVTHDQMEATTMGDRIAVLKEGRIEQIGTPSEIYHQPKNLFIASFIGSPEMNFIEGDLVKRLPWPEAQKGENVLGVRPESFKISQGPLEPNEFELGSYHIELSENLGGQQMLHGSLEGQSVRILVDSTYNFSKDEKVKLKIDLTKSHLFDKSSGLNKRI</sequence>
<dbReference type="Gene3D" id="2.40.50.140">
    <property type="entry name" value="Nucleic acid-binding proteins"/>
    <property type="match status" value="1"/>
</dbReference>
<dbReference type="InterPro" id="IPR047641">
    <property type="entry name" value="ABC_transpr_MalK/UgpC-like"/>
</dbReference>
<dbReference type="AlphaFoldDB" id="A0A150WPT9"/>
<dbReference type="InterPro" id="IPR017871">
    <property type="entry name" value="ABC_transporter-like_CS"/>
</dbReference>
<dbReference type="FunFam" id="3.40.50.300:FF:000042">
    <property type="entry name" value="Maltose/maltodextrin ABC transporter, ATP-binding protein"/>
    <property type="match status" value="1"/>
</dbReference>
<comment type="caution">
    <text evidence="5">The sequence shown here is derived from an EMBL/GenBank/DDBJ whole genome shotgun (WGS) entry which is preliminary data.</text>
</comment>
<gene>
    <name evidence="5" type="ORF">AZI86_04990</name>
</gene>
<dbReference type="OrthoDB" id="5288962at2"/>
<feature type="domain" description="ABC transporter" evidence="4">
    <location>
        <begin position="4"/>
        <end position="234"/>
    </location>
</feature>
<dbReference type="InterPro" id="IPR008995">
    <property type="entry name" value="Mo/tungstate-bd_C_term_dom"/>
</dbReference>
<evidence type="ECO:0000259" key="4">
    <source>
        <dbReference type="PROSITE" id="PS50893"/>
    </source>
</evidence>
<keyword evidence="2" id="KW-0547">Nucleotide-binding</keyword>
<evidence type="ECO:0000313" key="5">
    <source>
        <dbReference type="EMBL" id="KYG66408.1"/>
    </source>
</evidence>
<proteinExistence type="predicted"/>
<keyword evidence="3" id="KW-0067">ATP-binding</keyword>
<protein>
    <submittedName>
        <fullName evidence="5">Histidinol phosphatase</fullName>
    </submittedName>
</protein>
<dbReference type="Gene3D" id="2.40.50.100">
    <property type="match status" value="1"/>
</dbReference>
<dbReference type="InterPro" id="IPR003439">
    <property type="entry name" value="ABC_transporter-like_ATP-bd"/>
</dbReference>
<dbReference type="Gene3D" id="3.40.50.300">
    <property type="entry name" value="P-loop containing nucleotide triphosphate hydrolases"/>
    <property type="match status" value="1"/>
</dbReference>
<dbReference type="GO" id="GO:0016887">
    <property type="term" value="F:ATP hydrolysis activity"/>
    <property type="evidence" value="ECO:0007669"/>
    <property type="project" value="InterPro"/>
</dbReference>
<dbReference type="CDD" id="cd03301">
    <property type="entry name" value="ABC_MalK_N"/>
    <property type="match status" value="1"/>
</dbReference>
<dbReference type="RefSeq" id="WP_061833972.1">
    <property type="nucleotide sequence ID" value="NZ_LUKE01000001.1"/>
</dbReference>
<dbReference type="InterPro" id="IPR027417">
    <property type="entry name" value="P-loop_NTPase"/>
</dbReference>
<dbReference type="InterPro" id="IPR003593">
    <property type="entry name" value="AAA+_ATPase"/>
</dbReference>
<dbReference type="InterPro" id="IPR012340">
    <property type="entry name" value="NA-bd_OB-fold"/>
</dbReference>
<dbReference type="GO" id="GO:0140359">
    <property type="term" value="F:ABC-type transporter activity"/>
    <property type="evidence" value="ECO:0007669"/>
    <property type="project" value="InterPro"/>
</dbReference>
<dbReference type="SUPFAM" id="SSF52540">
    <property type="entry name" value="P-loop containing nucleoside triphosphate hydrolases"/>
    <property type="match status" value="1"/>
</dbReference>
<dbReference type="GO" id="GO:0055052">
    <property type="term" value="C:ATP-binding cassette (ABC) transporter complex, substrate-binding subunit-containing"/>
    <property type="evidence" value="ECO:0007669"/>
    <property type="project" value="TreeGrafter"/>
</dbReference>
<evidence type="ECO:0000313" key="6">
    <source>
        <dbReference type="Proteomes" id="UP000075320"/>
    </source>
</evidence>
<name>A0A150WPT9_BDEBC</name>
<dbReference type="PROSITE" id="PS00211">
    <property type="entry name" value="ABC_TRANSPORTER_1"/>
    <property type="match status" value="1"/>
</dbReference>
<organism evidence="5 6">
    <name type="scientific">Bdellovibrio bacteriovorus</name>
    <dbReference type="NCBI Taxonomy" id="959"/>
    <lineage>
        <taxon>Bacteria</taxon>
        <taxon>Pseudomonadati</taxon>
        <taxon>Bdellovibrionota</taxon>
        <taxon>Bdellovibrionia</taxon>
        <taxon>Bdellovibrionales</taxon>
        <taxon>Pseudobdellovibrionaceae</taxon>
        <taxon>Bdellovibrio</taxon>
    </lineage>
</organism>
<dbReference type="GO" id="GO:0008643">
    <property type="term" value="P:carbohydrate transport"/>
    <property type="evidence" value="ECO:0007669"/>
    <property type="project" value="InterPro"/>
</dbReference>
<evidence type="ECO:0000256" key="1">
    <source>
        <dbReference type="ARBA" id="ARBA00022448"/>
    </source>
</evidence>
<accession>A0A150WPT9</accession>
<dbReference type="PANTHER" id="PTHR43875">
    <property type="entry name" value="MALTODEXTRIN IMPORT ATP-BINDING PROTEIN MSMX"/>
    <property type="match status" value="1"/>
</dbReference>
<dbReference type="PROSITE" id="PS50893">
    <property type="entry name" value="ABC_TRANSPORTER_2"/>
    <property type="match status" value="1"/>
</dbReference>
<dbReference type="Proteomes" id="UP000075320">
    <property type="component" value="Unassembled WGS sequence"/>
</dbReference>
<keyword evidence="6" id="KW-1185">Reference proteome</keyword>
<dbReference type="NCBIfam" id="NF008653">
    <property type="entry name" value="PRK11650.1"/>
    <property type="match status" value="1"/>
</dbReference>
<evidence type="ECO:0000256" key="2">
    <source>
        <dbReference type="ARBA" id="ARBA00022741"/>
    </source>
</evidence>
<dbReference type="PANTHER" id="PTHR43875:SF1">
    <property type="entry name" value="OSMOPROTECTIVE COMPOUNDS UPTAKE ATP-BINDING PROTEIN GGTA"/>
    <property type="match status" value="1"/>
</dbReference>